<comment type="similarity">
    <text evidence="2">Belongs to the TMEM19 family.</text>
</comment>
<accession>A0A067C4D0</accession>
<dbReference type="EMBL" id="KK583247">
    <property type="protein sequence ID" value="KDO24000.1"/>
    <property type="molecule type" value="Genomic_DNA"/>
</dbReference>
<dbReference type="Proteomes" id="UP000030745">
    <property type="component" value="Unassembled WGS sequence"/>
</dbReference>
<proteinExistence type="inferred from homology"/>
<feature type="transmembrane region" description="Helical" evidence="6">
    <location>
        <begin position="97"/>
        <end position="117"/>
    </location>
</feature>
<keyword evidence="8" id="KW-1185">Reference proteome</keyword>
<evidence type="ECO:0000256" key="4">
    <source>
        <dbReference type="ARBA" id="ARBA00022989"/>
    </source>
</evidence>
<dbReference type="STRING" id="695850.A0A067C4D0"/>
<gene>
    <name evidence="7" type="ORF">SPRG_10697</name>
</gene>
<evidence type="ECO:0000256" key="1">
    <source>
        <dbReference type="ARBA" id="ARBA00004141"/>
    </source>
</evidence>
<dbReference type="GeneID" id="24132795"/>
<protein>
    <recommendedName>
        <fullName evidence="9">Transmembrane protein 19</fullName>
    </recommendedName>
</protein>
<evidence type="ECO:0000313" key="8">
    <source>
        <dbReference type="Proteomes" id="UP000030745"/>
    </source>
</evidence>
<dbReference type="OrthoDB" id="30881at2759"/>
<dbReference type="RefSeq" id="XP_012205321.1">
    <property type="nucleotide sequence ID" value="XM_012349931.1"/>
</dbReference>
<feature type="transmembrane region" description="Helical" evidence="6">
    <location>
        <begin position="43"/>
        <end position="67"/>
    </location>
</feature>
<evidence type="ECO:0000256" key="6">
    <source>
        <dbReference type="SAM" id="Phobius"/>
    </source>
</evidence>
<dbReference type="KEGG" id="spar:SPRG_10697"/>
<dbReference type="InterPro" id="IPR002794">
    <property type="entry name" value="DUF92_TMEM19"/>
</dbReference>
<feature type="transmembrane region" description="Helical" evidence="6">
    <location>
        <begin position="179"/>
        <end position="201"/>
    </location>
</feature>
<reference evidence="7 8" key="1">
    <citation type="journal article" date="2013" name="PLoS Genet.">
        <title>Distinctive expansion of potential virulence genes in the genome of the oomycete fish pathogen Saprolegnia parasitica.</title>
        <authorList>
            <person name="Jiang R.H."/>
            <person name="de Bruijn I."/>
            <person name="Haas B.J."/>
            <person name="Belmonte R."/>
            <person name="Lobach L."/>
            <person name="Christie J."/>
            <person name="van den Ackerveken G."/>
            <person name="Bottin A."/>
            <person name="Bulone V."/>
            <person name="Diaz-Moreno S.M."/>
            <person name="Dumas B."/>
            <person name="Fan L."/>
            <person name="Gaulin E."/>
            <person name="Govers F."/>
            <person name="Grenville-Briggs L.J."/>
            <person name="Horner N.R."/>
            <person name="Levin J.Z."/>
            <person name="Mammella M."/>
            <person name="Meijer H.J."/>
            <person name="Morris P."/>
            <person name="Nusbaum C."/>
            <person name="Oome S."/>
            <person name="Phillips A.J."/>
            <person name="van Rooyen D."/>
            <person name="Rzeszutek E."/>
            <person name="Saraiva M."/>
            <person name="Secombes C.J."/>
            <person name="Seidl M.F."/>
            <person name="Snel B."/>
            <person name="Stassen J.H."/>
            <person name="Sykes S."/>
            <person name="Tripathy S."/>
            <person name="van den Berg H."/>
            <person name="Vega-Arreguin J.C."/>
            <person name="Wawra S."/>
            <person name="Young S.K."/>
            <person name="Zeng Q."/>
            <person name="Dieguez-Uribeondo J."/>
            <person name="Russ C."/>
            <person name="Tyler B.M."/>
            <person name="van West P."/>
        </authorList>
    </citation>
    <scope>NUCLEOTIDE SEQUENCE [LARGE SCALE GENOMIC DNA]</scope>
    <source>
        <strain evidence="7 8">CBS 223.65</strain>
    </source>
</reference>
<keyword evidence="5 6" id="KW-0472">Membrane</keyword>
<comment type="subcellular location">
    <subcellularLocation>
        <location evidence="1">Membrane</location>
        <topology evidence="1">Multi-pass membrane protein</topology>
    </subcellularLocation>
</comment>
<dbReference type="PANTHER" id="PTHR13353:SF5">
    <property type="entry name" value="TRANSMEMBRANE PROTEIN 19"/>
    <property type="match status" value="1"/>
</dbReference>
<organism evidence="7 8">
    <name type="scientific">Saprolegnia parasitica (strain CBS 223.65)</name>
    <dbReference type="NCBI Taxonomy" id="695850"/>
    <lineage>
        <taxon>Eukaryota</taxon>
        <taxon>Sar</taxon>
        <taxon>Stramenopiles</taxon>
        <taxon>Oomycota</taxon>
        <taxon>Saprolegniomycetes</taxon>
        <taxon>Saprolegniales</taxon>
        <taxon>Saprolegniaceae</taxon>
        <taxon>Saprolegnia</taxon>
    </lineage>
</organism>
<evidence type="ECO:0000256" key="2">
    <source>
        <dbReference type="ARBA" id="ARBA00009012"/>
    </source>
</evidence>
<dbReference type="OMA" id="MSSFACC"/>
<sequence length="296" mass="31127">MPADTTASSYYLGLRVAVGVLVGFAAARRGLKKKSLDHSGAIAAFLVGAISMACGYRFGILLLGFYFSGSKLTTFQEARKATLDAAVKEGGQRSARQVLACSLLACVVCVVYAIGYIDDAPLDASTRPTATFLWGCYIGHYACCAADTWASELGVLAPAAPVLITNWCKRVPPGTNGGVSFVGTVASAAGGAFIGLLFYVYGAIFLESSSVPQWPAIPFGLFMGVLGSLLDSVLGATVQVTWYDESAQKIVSAPATHEPFAYRHVCGYDILSNEQVNLVSVALTTLGSGYVAQYFF</sequence>
<dbReference type="PANTHER" id="PTHR13353">
    <property type="entry name" value="TRANSMEMBRANE PROTEIN 19"/>
    <property type="match status" value="1"/>
</dbReference>
<evidence type="ECO:0000256" key="5">
    <source>
        <dbReference type="ARBA" id="ARBA00023136"/>
    </source>
</evidence>
<dbReference type="GO" id="GO:0016020">
    <property type="term" value="C:membrane"/>
    <property type="evidence" value="ECO:0007669"/>
    <property type="project" value="UniProtKB-SubCell"/>
</dbReference>
<evidence type="ECO:0008006" key="9">
    <source>
        <dbReference type="Google" id="ProtNLM"/>
    </source>
</evidence>
<dbReference type="Pfam" id="PF01940">
    <property type="entry name" value="DUF92"/>
    <property type="match status" value="1"/>
</dbReference>
<feature type="transmembrane region" description="Helical" evidence="6">
    <location>
        <begin position="221"/>
        <end position="243"/>
    </location>
</feature>
<evidence type="ECO:0000256" key="3">
    <source>
        <dbReference type="ARBA" id="ARBA00022692"/>
    </source>
</evidence>
<dbReference type="VEuPathDB" id="FungiDB:SPRG_10697"/>
<keyword evidence="3 6" id="KW-0812">Transmembrane</keyword>
<feature type="transmembrane region" description="Helical" evidence="6">
    <location>
        <begin position="12"/>
        <end position="31"/>
    </location>
</feature>
<keyword evidence="4 6" id="KW-1133">Transmembrane helix</keyword>
<evidence type="ECO:0000313" key="7">
    <source>
        <dbReference type="EMBL" id="KDO24000.1"/>
    </source>
</evidence>
<dbReference type="AlphaFoldDB" id="A0A067C4D0"/>
<name>A0A067C4D0_SAPPC</name>